<dbReference type="SUPFAM" id="SSF54060">
    <property type="entry name" value="His-Me finger endonucleases"/>
    <property type="match status" value="1"/>
</dbReference>
<dbReference type="PANTHER" id="PTHR21472:SF16">
    <property type="entry name" value="ENDONUCLEASE DOMAIN-CONTAINING 1 PROTEIN-LIKE"/>
    <property type="match status" value="1"/>
</dbReference>
<dbReference type="EMBL" id="JAHRIO010061882">
    <property type="protein sequence ID" value="MEQ2179045.1"/>
    <property type="molecule type" value="Genomic_DNA"/>
</dbReference>
<evidence type="ECO:0000256" key="1">
    <source>
        <dbReference type="SAM" id="SignalP"/>
    </source>
</evidence>
<name>A0ABV0P6H6_9TELE</name>
<reference evidence="2 3" key="1">
    <citation type="submission" date="2021-06" db="EMBL/GenBank/DDBJ databases">
        <authorList>
            <person name="Palmer J.M."/>
        </authorList>
    </citation>
    <scope>NUCLEOTIDE SEQUENCE [LARGE SCALE GENOMIC DNA]</scope>
    <source>
        <strain evidence="2 3">GA_2019</strain>
        <tissue evidence="2">Muscle</tissue>
    </source>
</reference>
<proteinExistence type="predicted"/>
<dbReference type="Gene3D" id="3.40.570.10">
    <property type="entry name" value="Extracellular Endonuclease, subunit A"/>
    <property type="match status" value="1"/>
</dbReference>
<dbReference type="Proteomes" id="UP001476798">
    <property type="component" value="Unassembled WGS sequence"/>
</dbReference>
<keyword evidence="1" id="KW-0732">Signal</keyword>
<accession>A0ABV0P6H6</accession>
<evidence type="ECO:0000313" key="3">
    <source>
        <dbReference type="Proteomes" id="UP001476798"/>
    </source>
</evidence>
<evidence type="ECO:0000313" key="2">
    <source>
        <dbReference type="EMBL" id="MEQ2179045.1"/>
    </source>
</evidence>
<protein>
    <submittedName>
        <fullName evidence="2">Uncharacterized protein</fullName>
    </submittedName>
</protein>
<dbReference type="InterPro" id="IPR044925">
    <property type="entry name" value="His-Me_finger_sf"/>
</dbReference>
<keyword evidence="3" id="KW-1185">Reference proteome</keyword>
<comment type="caution">
    <text evidence="2">The sequence shown here is derived from an EMBL/GenBank/DDBJ whole genome shotgun (WGS) entry which is preliminary data.</text>
</comment>
<dbReference type="InterPro" id="IPR039015">
    <property type="entry name" value="ENDOD1"/>
</dbReference>
<sequence>MHLLGAYILSSSVLLVSATVSNSFRDCSRFFYMQTPPAGIRRTSLKNICQKYADKLRYATLYDSSRHLPLYSAYIFKKSDGKRRADTPWMYEPQVERAGHFGIYLKSYRSHRKAVGF</sequence>
<dbReference type="PANTHER" id="PTHR21472">
    <property type="entry name" value="ENDONUCLEASE DOMAIN-CONTAINING 1 PROTEIN ENDOD1"/>
    <property type="match status" value="1"/>
</dbReference>
<feature type="signal peptide" evidence="1">
    <location>
        <begin position="1"/>
        <end position="18"/>
    </location>
</feature>
<gene>
    <name evidence="2" type="ORF">GOODEAATRI_020471</name>
</gene>
<organism evidence="2 3">
    <name type="scientific">Goodea atripinnis</name>
    <dbReference type="NCBI Taxonomy" id="208336"/>
    <lineage>
        <taxon>Eukaryota</taxon>
        <taxon>Metazoa</taxon>
        <taxon>Chordata</taxon>
        <taxon>Craniata</taxon>
        <taxon>Vertebrata</taxon>
        <taxon>Euteleostomi</taxon>
        <taxon>Actinopterygii</taxon>
        <taxon>Neopterygii</taxon>
        <taxon>Teleostei</taxon>
        <taxon>Neoteleostei</taxon>
        <taxon>Acanthomorphata</taxon>
        <taxon>Ovalentaria</taxon>
        <taxon>Atherinomorphae</taxon>
        <taxon>Cyprinodontiformes</taxon>
        <taxon>Goodeidae</taxon>
        <taxon>Goodea</taxon>
    </lineage>
</organism>
<feature type="chain" id="PRO_5045138480" evidence="1">
    <location>
        <begin position="19"/>
        <end position="117"/>
    </location>
</feature>
<dbReference type="InterPro" id="IPR044929">
    <property type="entry name" value="DNA/RNA_non-sp_Endonuclease_sf"/>
</dbReference>